<dbReference type="Proteomes" id="UP000028252">
    <property type="component" value="Unassembled WGS sequence"/>
</dbReference>
<dbReference type="Pfam" id="PF00158">
    <property type="entry name" value="Sigma54_activat"/>
    <property type="match status" value="1"/>
</dbReference>
<keyword evidence="9" id="KW-1185">Reference proteome</keyword>
<dbReference type="InterPro" id="IPR025944">
    <property type="entry name" value="Sigma_54_int_dom_CS"/>
</dbReference>
<dbReference type="GO" id="GO:0005524">
    <property type="term" value="F:ATP binding"/>
    <property type="evidence" value="ECO:0007669"/>
    <property type="project" value="UniProtKB-KW"/>
</dbReference>
<dbReference type="FunFam" id="3.40.50.300:FF:000006">
    <property type="entry name" value="DNA-binding transcriptional regulator NtrC"/>
    <property type="match status" value="1"/>
</dbReference>
<feature type="domain" description="Sigma-54 factor interaction" evidence="7">
    <location>
        <begin position="318"/>
        <end position="543"/>
    </location>
</feature>
<dbReference type="GO" id="GO:0006355">
    <property type="term" value="P:regulation of DNA-templated transcription"/>
    <property type="evidence" value="ECO:0007669"/>
    <property type="project" value="InterPro"/>
</dbReference>
<dbReference type="GO" id="GO:0043565">
    <property type="term" value="F:sequence-specific DNA binding"/>
    <property type="evidence" value="ECO:0007669"/>
    <property type="project" value="InterPro"/>
</dbReference>
<dbReference type="Pfam" id="PF01590">
    <property type="entry name" value="GAF"/>
    <property type="match status" value="1"/>
</dbReference>
<dbReference type="SMART" id="SM00382">
    <property type="entry name" value="AAA"/>
    <property type="match status" value="1"/>
</dbReference>
<dbReference type="Gene3D" id="1.10.10.60">
    <property type="entry name" value="Homeodomain-like"/>
    <property type="match status" value="1"/>
</dbReference>
<keyword evidence="1" id="KW-0547">Nucleotide-binding</keyword>
<dbReference type="PRINTS" id="PR01590">
    <property type="entry name" value="HTHFIS"/>
</dbReference>
<keyword evidence="3" id="KW-0805">Transcription regulation</keyword>
<dbReference type="InterPro" id="IPR027417">
    <property type="entry name" value="P-loop_NTPase"/>
</dbReference>
<dbReference type="AlphaFoldDB" id="A0A081G4E6"/>
<evidence type="ECO:0000256" key="6">
    <source>
        <dbReference type="SAM" id="MobiDB-lite"/>
    </source>
</evidence>
<dbReference type="PANTHER" id="PTHR32071:SF77">
    <property type="entry name" value="TRANSCRIPTIONAL REGULATORY PROTEIN"/>
    <property type="match status" value="1"/>
</dbReference>
<dbReference type="PROSITE" id="PS00676">
    <property type="entry name" value="SIGMA54_INTERACT_2"/>
    <property type="match status" value="1"/>
</dbReference>
<proteinExistence type="predicted"/>
<evidence type="ECO:0000256" key="4">
    <source>
        <dbReference type="ARBA" id="ARBA00023125"/>
    </source>
</evidence>
<accession>A0A081G4E6</accession>
<dbReference type="Gene3D" id="1.10.8.60">
    <property type="match status" value="1"/>
</dbReference>
<dbReference type="InterPro" id="IPR003018">
    <property type="entry name" value="GAF"/>
</dbReference>
<dbReference type="Pfam" id="PF25601">
    <property type="entry name" value="AAA_lid_14"/>
    <property type="match status" value="1"/>
</dbReference>
<evidence type="ECO:0000256" key="1">
    <source>
        <dbReference type="ARBA" id="ARBA00022741"/>
    </source>
</evidence>
<dbReference type="SUPFAM" id="SSF55781">
    <property type="entry name" value="GAF domain-like"/>
    <property type="match status" value="1"/>
</dbReference>
<dbReference type="PROSITE" id="PS00688">
    <property type="entry name" value="SIGMA54_INTERACT_3"/>
    <property type="match status" value="1"/>
</dbReference>
<dbReference type="InterPro" id="IPR058031">
    <property type="entry name" value="AAA_lid_NorR"/>
</dbReference>
<dbReference type="InterPro" id="IPR029016">
    <property type="entry name" value="GAF-like_dom_sf"/>
</dbReference>
<evidence type="ECO:0000313" key="9">
    <source>
        <dbReference type="Proteomes" id="UP000028252"/>
    </source>
</evidence>
<dbReference type="PROSITE" id="PS50045">
    <property type="entry name" value="SIGMA54_INTERACT_4"/>
    <property type="match status" value="1"/>
</dbReference>
<evidence type="ECO:0000259" key="7">
    <source>
        <dbReference type="PROSITE" id="PS50045"/>
    </source>
</evidence>
<dbReference type="eggNOG" id="COG3284">
    <property type="taxonomic scope" value="Bacteria"/>
</dbReference>
<dbReference type="SUPFAM" id="SSF52540">
    <property type="entry name" value="P-loop containing nucleoside triphosphate hydrolases"/>
    <property type="match status" value="1"/>
</dbReference>
<feature type="region of interest" description="Disordered" evidence="6">
    <location>
        <begin position="576"/>
        <end position="597"/>
    </location>
</feature>
<dbReference type="InterPro" id="IPR003593">
    <property type="entry name" value="AAA+_ATPase"/>
</dbReference>
<comment type="caution">
    <text evidence="8">The sequence shown here is derived from an EMBL/GenBank/DDBJ whole genome shotgun (WGS) entry which is preliminary data.</text>
</comment>
<dbReference type="Gene3D" id="3.40.50.300">
    <property type="entry name" value="P-loop containing nucleotide triphosphate hydrolases"/>
    <property type="match status" value="1"/>
</dbReference>
<sequence length="637" mass="70093">MLPSMRDQAEIPTQIRGSWERCIERYHLEPGRNLLPPRLTDREVQREQNELDSLLHVAEPVFQRLRNIGDNSGYCVLVTNARGVVLRQFIDTHRGQELSEQGLSVGTVWTEELVGTNGLGTCLATREALTVYAEEHFGRELRRFSCSTAPLISPHGEMIGALDISTYALGEKQLQGLAQNLVCDSADQIEAAMFRYTFRCAHLLALVWGREGDPALSNALIATNDSGVVIGITSPGLMLLGVAERAQLIGLALTDLFGASLEDLHRAPVRLDHDSPLQQEIWLCCSDAAPLRDTALASSLSTSRKPLPLETHSPLSQLAGEDPRLSRNAEICMRVLNRSINILLQGETGTGKEVWARAIHDSSQRKDKPFVTLNCAAIPESLIESELFGYSAGTFTGGLKGGKVGKIQASNGGTLFLDEIGDMPISLQARLLRVLAEGEITPLGEIKSIPIDLHVITATHRDLKQLIAEGGFREDLYYRISGVRVELPALRERADKAELIGKILSDLSESPVELTPEVQALLNRYEWPGNIRQLKNVLQFALCMCDGDRLAIEDLPEEVLPISSVVISESERVAGETHPPKRMVSLSGSRLSPTEESERNALIQTLEANRWVVSRAAKALGISRSTLHRKINKYDLN</sequence>
<dbReference type="InterPro" id="IPR009057">
    <property type="entry name" value="Homeodomain-like_sf"/>
</dbReference>
<organism evidence="8 9">
    <name type="scientific">Marinobacterium lacunae</name>
    <dbReference type="NCBI Taxonomy" id="1232683"/>
    <lineage>
        <taxon>Bacteria</taxon>
        <taxon>Pseudomonadati</taxon>
        <taxon>Pseudomonadota</taxon>
        <taxon>Gammaproteobacteria</taxon>
        <taxon>Oceanospirillales</taxon>
        <taxon>Oceanospirillaceae</taxon>
        <taxon>Marinobacterium</taxon>
    </lineage>
</organism>
<dbReference type="EMBL" id="JMQN01000007">
    <property type="protein sequence ID" value="KEA65651.1"/>
    <property type="molecule type" value="Genomic_DNA"/>
</dbReference>
<dbReference type="InterPro" id="IPR002078">
    <property type="entry name" value="Sigma_54_int"/>
</dbReference>
<evidence type="ECO:0000256" key="2">
    <source>
        <dbReference type="ARBA" id="ARBA00022840"/>
    </source>
</evidence>
<dbReference type="PANTHER" id="PTHR32071">
    <property type="entry name" value="TRANSCRIPTIONAL REGULATORY PROTEIN"/>
    <property type="match status" value="1"/>
</dbReference>
<reference evidence="8 9" key="1">
    <citation type="submission" date="2014-04" db="EMBL/GenBank/DDBJ databases">
        <title>Marinobacterium kochiensis sp. nov., isolated from sediment sample collected from Kochi backwaters in Kerala, India.</title>
        <authorList>
            <person name="Singh A."/>
            <person name="Pinnaka A.K."/>
        </authorList>
    </citation>
    <scope>NUCLEOTIDE SEQUENCE [LARGE SCALE GENOMIC DNA]</scope>
    <source>
        <strain evidence="8 9">AK27</strain>
    </source>
</reference>
<dbReference type="InterPro" id="IPR025943">
    <property type="entry name" value="Sigma_54_int_dom_ATP-bd_2"/>
</dbReference>
<evidence type="ECO:0000313" key="8">
    <source>
        <dbReference type="EMBL" id="KEA65651.1"/>
    </source>
</evidence>
<dbReference type="PATRIC" id="fig|1232683.4.peg.170"/>
<evidence type="ECO:0000256" key="5">
    <source>
        <dbReference type="ARBA" id="ARBA00023163"/>
    </source>
</evidence>
<dbReference type="SUPFAM" id="SSF46689">
    <property type="entry name" value="Homeodomain-like"/>
    <property type="match status" value="1"/>
</dbReference>
<gene>
    <name evidence="8" type="ORF">ADIMK_0173</name>
</gene>
<dbReference type="InterPro" id="IPR002197">
    <property type="entry name" value="HTH_Fis"/>
</dbReference>
<name>A0A081G4E6_9GAMM</name>
<keyword evidence="5" id="KW-0804">Transcription</keyword>
<keyword evidence="4" id="KW-0238">DNA-binding</keyword>
<dbReference type="Gene3D" id="3.30.450.40">
    <property type="match status" value="1"/>
</dbReference>
<protein>
    <submittedName>
        <fullName evidence="8">Transcriptional regulatory protein</fullName>
    </submittedName>
</protein>
<dbReference type="Pfam" id="PF02954">
    <property type="entry name" value="HTH_8"/>
    <property type="match status" value="1"/>
</dbReference>
<dbReference type="CDD" id="cd00009">
    <property type="entry name" value="AAA"/>
    <property type="match status" value="1"/>
</dbReference>
<keyword evidence="2" id="KW-0067">ATP-binding</keyword>
<evidence type="ECO:0000256" key="3">
    <source>
        <dbReference type="ARBA" id="ARBA00023015"/>
    </source>
</evidence>